<keyword evidence="3" id="KW-1185">Reference proteome</keyword>
<organism evidence="2 3">
    <name type="scientific">Amycolatopsis alba DSM 44262</name>
    <dbReference type="NCBI Taxonomy" id="1125972"/>
    <lineage>
        <taxon>Bacteria</taxon>
        <taxon>Bacillati</taxon>
        <taxon>Actinomycetota</taxon>
        <taxon>Actinomycetes</taxon>
        <taxon>Pseudonocardiales</taxon>
        <taxon>Pseudonocardiaceae</taxon>
        <taxon>Amycolatopsis</taxon>
    </lineage>
</organism>
<evidence type="ECO:0000256" key="1">
    <source>
        <dbReference type="SAM" id="MobiDB-lite"/>
    </source>
</evidence>
<feature type="region of interest" description="Disordered" evidence="1">
    <location>
        <begin position="1"/>
        <end position="28"/>
    </location>
</feature>
<evidence type="ECO:0000313" key="2">
    <source>
        <dbReference type="EMBL" id="OXM55615.1"/>
    </source>
</evidence>
<accession>A0A229S9V7</accession>
<evidence type="ECO:0000313" key="3">
    <source>
        <dbReference type="Proteomes" id="UP000215563"/>
    </source>
</evidence>
<proteinExistence type="predicted"/>
<dbReference type="RefSeq" id="WP_020634207.1">
    <property type="nucleotide sequence ID" value="NZ_KB913032.1"/>
</dbReference>
<dbReference type="OrthoDB" id="9880991at2"/>
<dbReference type="Proteomes" id="UP000215563">
    <property type="component" value="Unassembled WGS sequence"/>
</dbReference>
<gene>
    <name evidence="2" type="ORF">CFP75_00715</name>
</gene>
<comment type="caution">
    <text evidence="2">The sequence shown here is derived from an EMBL/GenBank/DDBJ whole genome shotgun (WGS) entry which is preliminary data.</text>
</comment>
<feature type="compositionally biased region" description="Basic and acidic residues" evidence="1">
    <location>
        <begin position="1"/>
        <end position="18"/>
    </location>
</feature>
<dbReference type="EMBL" id="NMQU01000003">
    <property type="protein sequence ID" value="OXM55615.1"/>
    <property type="molecule type" value="Genomic_DNA"/>
</dbReference>
<name>A0A229S9V7_AMYAL</name>
<dbReference type="AlphaFoldDB" id="A0A229S9V7"/>
<sequence>MLATDALDRTRQSVEHLRRTVTPPASGTELNPAISTADLYFVTGNLVHVLDAIATGVTTINNELMARWRQNLLSAEDSSPDSVKNEVYAVNHWSTVASGAAQDLRHILADMQFLLSGLADR</sequence>
<reference evidence="2 3" key="1">
    <citation type="submission" date="2017-07" db="EMBL/GenBank/DDBJ databases">
        <title>Amycolatopsis alba DSM 44262 Genome sequencing and assembly.</title>
        <authorList>
            <person name="Kaur N."/>
            <person name="Mayilraj S."/>
        </authorList>
    </citation>
    <scope>NUCLEOTIDE SEQUENCE [LARGE SCALE GENOMIC DNA]</scope>
    <source>
        <strain evidence="2 3">DSM 44262</strain>
    </source>
</reference>
<protein>
    <submittedName>
        <fullName evidence="2">Uncharacterized protein</fullName>
    </submittedName>
</protein>